<dbReference type="PANTHER" id="PTHR46889">
    <property type="entry name" value="TRANSPOSASE INSF FOR INSERTION SEQUENCE IS3B-RELATED"/>
    <property type="match status" value="1"/>
</dbReference>
<evidence type="ECO:0000313" key="3">
    <source>
        <dbReference type="Proteomes" id="UP000315343"/>
    </source>
</evidence>
<dbReference type="InterPro" id="IPR012337">
    <property type="entry name" value="RNaseH-like_sf"/>
</dbReference>
<dbReference type="Pfam" id="PF13333">
    <property type="entry name" value="rve_2"/>
    <property type="match status" value="1"/>
</dbReference>
<evidence type="ECO:0000313" key="2">
    <source>
        <dbReference type="EMBL" id="TWH79309.1"/>
    </source>
</evidence>
<dbReference type="GO" id="GO:0015074">
    <property type="term" value="P:DNA integration"/>
    <property type="evidence" value="ECO:0007669"/>
    <property type="project" value="InterPro"/>
</dbReference>
<dbReference type="SUPFAM" id="SSF53098">
    <property type="entry name" value="Ribonuclease H-like"/>
    <property type="match status" value="1"/>
</dbReference>
<dbReference type="InterPro" id="IPR001584">
    <property type="entry name" value="Integrase_cat-core"/>
</dbReference>
<feature type="non-terminal residue" evidence="2">
    <location>
        <position position="1"/>
    </location>
</feature>
<organism evidence="2 3">
    <name type="scientific">Sedimentibacter saalensis</name>
    <dbReference type="NCBI Taxonomy" id="130788"/>
    <lineage>
        <taxon>Bacteria</taxon>
        <taxon>Bacillati</taxon>
        <taxon>Bacillota</taxon>
        <taxon>Tissierellia</taxon>
        <taxon>Sedimentibacter</taxon>
    </lineage>
</organism>
<evidence type="ECO:0000259" key="1">
    <source>
        <dbReference type="Pfam" id="PF13333"/>
    </source>
</evidence>
<dbReference type="InterPro" id="IPR036397">
    <property type="entry name" value="RNaseH_sf"/>
</dbReference>
<accession>A0A562J841</accession>
<dbReference type="AlphaFoldDB" id="A0A562J841"/>
<feature type="domain" description="Integrase catalytic" evidence="1">
    <location>
        <begin position="27"/>
        <end position="81"/>
    </location>
</feature>
<proteinExistence type="predicted"/>
<reference evidence="2 3" key="1">
    <citation type="submission" date="2019-07" db="EMBL/GenBank/DDBJ databases">
        <title>Genomic Encyclopedia of Type Strains, Phase I: the one thousand microbial genomes (KMG-I) project.</title>
        <authorList>
            <person name="Kyrpides N."/>
        </authorList>
    </citation>
    <scope>NUCLEOTIDE SEQUENCE [LARGE SCALE GENOMIC DNA]</scope>
    <source>
        <strain evidence="2 3">DSM 13558</strain>
    </source>
</reference>
<comment type="caution">
    <text evidence="2">The sequence shown here is derived from an EMBL/GenBank/DDBJ whole genome shotgun (WGS) entry which is preliminary data.</text>
</comment>
<name>A0A562J841_9FIRM</name>
<dbReference type="OrthoDB" id="9781005at2"/>
<sequence>FKRKIEEAGMIQSMSRVGKCIDNGPMEGFFGILKTEMFYGKKFKTLEELKEKIVKYIEFYNEKRFQKRLGCMAPLEYRNHTSICA</sequence>
<dbReference type="PANTHER" id="PTHR46889:SF4">
    <property type="entry name" value="TRANSPOSASE INSO FOR INSERTION SEQUENCE ELEMENT IS911B-RELATED"/>
    <property type="match status" value="1"/>
</dbReference>
<gene>
    <name evidence="2" type="ORF">LY60_02285</name>
</gene>
<dbReference type="RefSeq" id="WP_145083520.1">
    <property type="nucleotide sequence ID" value="NZ_VLKH01000006.1"/>
</dbReference>
<dbReference type="EMBL" id="VLKH01000006">
    <property type="protein sequence ID" value="TWH79309.1"/>
    <property type="molecule type" value="Genomic_DNA"/>
</dbReference>
<protein>
    <submittedName>
        <fullName evidence="2">Integrase-like protein</fullName>
    </submittedName>
</protein>
<dbReference type="Proteomes" id="UP000315343">
    <property type="component" value="Unassembled WGS sequence"/>
</dbReference>
<dbReference type="GO" id="GO:0003676">
    <property type="term" value="F:nucleic acid binding"/>
    <property type="evidence" value="ECO:0007669"/>
    <property type="project" value="InterPro"/>
</dbReference>
<dbReference type="Gene3D" id="3.30.420.10">
    <property type="entry name" value="Ribonuclease H-like superfamily/Ribonuclease H"/>
    <property type="match status" value="1"/>
</dbReference>
<keyword evidence="3" id="KW-1185">Reference proteome</keyword>
<dbReference type="InterPro" id="IPR050900">
    <property type="entry name" value="Transposase_IS3/IS150/IS904"/>
</dbReference>